<sequence length="64" mass="7621">MNKNKSDNSTPIFFSLDLKILIFLNFLLLIINGSCILFRFQALPKILYYYNFIEWIETKTSPKK</sequence>
<dbReference type="KEGG" id="pml:ATP_00476"/>
<proteinExistence type="predicted"/>
<accession>B3R045</accession>
<organism evidence="4">
    <name type="scientific">Phytoplasma mali (strain AT)</name>
    <dbReference type="NCBI Taxonomy" id="482235"/>
    <lineage>
        <taxon>Bacteria</taxon>
        <taxon>Bacillati</taxon>
        <taxon>Mycoplasmatota</taxon>
        <taxon>Mollicutes</taxon>
        <taxon>Acholeplasmatales</taxon>
        <taxon>Acholeplasmataceae</taxon>
        <taxon>Candidatus Phytoplasma</taxon>
        <taxon>16SrX (Apple proliferation group)</taxon>
    </lineage>
</organism>
<feature type="transmembrane region" description="Helical" evidence="1">
    <location>
        <begin position="20"/>
        <end position="40"/>
    </location>
</feature>
<dbReference type="AlphaFoldDB" id="B3R045"/>
<keyword evidence="1" id="KW-1133">Transmembrane helix</keyword>
<evidence type="ECO:0000256" key="1">
    <source>
        <dbReference type="SAM" id="Phobius"/>
    </source>
</evidence>
<keyword evidence="1" id="KW-0472">Membrane</keyword>
<keyword evidence="4" id="KW-1185">Reference proteome</keyword>
<evidence type="ECO:0000313" key="2">
    <source>
        <dbReference type="EMBL" id="CAP18209.1"/>
    </source>
</evidence>
<gene>
    <name evidence="2" type="ordered locus">ATP_00022</name>
    <name evidence="3" type="ordered locus">ATP_00476</name>
</gene>
<evidence type="ECO:0000313" key="4">
    <source>
        <dbReference type="Proteomes" id="UP000002020"/>
    </source>
</evidence>
<dbReference type="HOGENOM" id="CLU_2857895_0_0_14"/>
<reference evidence="2 4" key="1">
    <citation type="journal article" date="2008" name="BMC Genomics">
        <title>The linear chromosome of the plant-pathogenic mycoplasma 'Candidatus Phytoplasma mali'.</title>
        <authorList>
            <person name="Kube M."/>
            <person name="Schneider B."/>
            <person name="Kuhl H."/>
            <person name="Dandekar T."/>
            <person name="Heitmann K."/>
            <person name="Migdoll A.M."/>
            <person name="Reinhardt R."/>
            <person name="Seemueller E."/>
        </authorList>
    </citation>
    <scope>NUCLEOTIDE SEQUENCE [LARGE SCALE GENOMIC DNA]</scope>
    <source>
        <strain evidence="2 4">AT</strain>
    </source>
</reference>
<evidence type="ECO:0000313" key="3">
    <source>
        <dbReference type="EMBL" id="CAP18663.1"/>
    </source>
</evidence>
<keyword evidence="1" id="KW-0812">Transmembrane</keyword>
<dbReference type="EMBL" id="CU469464">
    <property type="protein sequence ID" value="CAP18663.1"/>
    <property type="molecule type" value="Genomic_DNA"/>
</dbReference>
<dbReference type="KEGG" id="pml:ATP_00022"/>
<name>B3R045_PHYMT</name>
<dbReference type="EMBL" id="CU469464">
    <property type="protein sequence ID" value="CAP18209.1"/>
    <property type="molecule type" value="Genomic_DNA"/>
</dbReference>
<dbReference type="Proteomes" id="UP000002020">
    <property type="component" value="Chromosome"/>
</dbReference>
<protein>
    <submittedName>
        <fullName evidence="2">Uncharacterized protein</fullName>
    </submittedName>
</protein>